<dbReference type="SUPFAM" id="SSF56317">
    <property type="entry name" value="Carbon-nitrogen hydrolase"/>
    <property type="match status" value="1"/>
</dbReference>
<comment type="similarity">
    <text evidence="1">Belongs to the carbon-nitrogen hydrolase superfamily. NIT1/NIT2 family.</text>
</comment>
<dbReference type="RefSeq" id="WP_110942211.1">
    <property type="nucleotide sequence ID" value="NZ_FQZV01000052.1"/>
</dbReference>
<keyword evidence="3" id="KW-0378">Hydrolase</keyword>
<evidence type="ECO:0000313" key="4">
    <source>
        <dbReference type="Proteomes" id="UP000184536"/>
    </source>
</evidence>
<dbReference type="CDD" id="cd07583">
    <property type="entry name" value="nitrilase_5"/>
    <property type="match status" value="1"/>
</dbReference>
<dbReference type="Proteomes" id="UP000184536">
    <property type="component" value="Unassembled WGS sequence"/>
</dbReference>
<feature type="domain" description="CN hydrolase" evidence="2">
    <location>
        <begin position="2"/>
        <end position="238"/>
    </location>
</feature>
<sequence length="262" mass="29617">MLKIAAIQIDLAFGDPAVNRLKIKNMIEKASVNGPDVIVLPEMWNTSFSMNNLKDLADREGEPTKSMISELSRKYHVNIVAGSIADRYGDKIYNRLYVANRQGEIHSYYDKVHLVRHAREDEYLTAGNTSRIFSIDGIACGAIICYDIRFPELSRALALKGAKILFIPAQWPETRIEHWKALAIARAIENQMYVVAVNRIGSEFKATFPGNSLIVDPWGKVLAESNCEETILESEIDIDLVERIRRKVPCFQDRNEAAYGID</sequence>
<organism evidence="3 4">
    <name type="scientific">Geosporobacter subterraneus DSM 17957</name>
    <dbReference type="NCBI Taxonomy" id="1121919"/>
    <lineage>
        <taxon>Bacteria</taxon>
        <taxon>Bacillati</taxon>
        <taxon>Bacillota</taxon>
        <taxon>Clostridia</taxon>
        <taxon>Peptostreptococcales</taxon>
        <taxon>Thermotaleaceae</taxon>
        <taxon>Geosporobacter</taxon>
    </lineage>
</organism>
<dbReference type="InterPro" id="IPR001110">
    <property type="entry name" value="UPF0012_CS"/>
</dbReference>
<dbReference type="PROSITE" id="PS50263">
    <property type="entry name" value="CN_HYDROLASE"/>
    <property type="match status" value="1"/>
</dbReference>
<dbReference type="PANTHER" id="PTHR23088">
    <property type="entry name" value="NITRILASE-RELATED"/>
    <property type="match status" value="1"/>
</dbReference>
<dbReference type="AlphaFoldDB" id="A0A1M6N4S8"/>
<evidence type="ECO:0000313" key="3">
    <source>
        <dbReference type="EMBL" id="SHJ90729.1"/>
    </source>
</evidence>
<dbReference type="OrthoDB" id="9811121at2"/>
<gene>
    <name evidence="3" type="ORF">SAMN02745975_03196</name>
</gene>
<dbReference type="PANTHER" id="PTHR23088:SF27">
    <property type="entry name" value="DEAMINATED GLUTATHIONE AMIDASE"/>
    <property type="match status" value="1"/>
</dbReference>
<dbReference type="InterPro" id="IPR036526">
    <property type="entry name" value="C-N_Hydrolase_sf"/>
</dbReference>
<dbReference type="Gene3D" id="3.60.110.10">
    <property type="entry name" value="Carbon-nitrogen hydrolase"/>
    <property type="match status" value="1"/>
</dbReference>
<proteinExistence type="inferred from homology"/>
<protein>
    <submittedName>
        <fullName evidence="3">Carbon-nitrogen hydrolase</fullName>
    </submittedName>
</protein>
<evidence type="ECO:0000259" key="2">
    <source>
        <dbReference type="PROSITE" id="PS50263"/>
    </source>
</evidence>
<dbReference type="PROSITE" id="PS01227">
    <property type="entry name" value="UPF0012"/>
    <property type="match status" value="1"/>
</dbReference>
<reference evidence="4" key="1">
    <citation type="submission" date="2016-11" db="EMBL/GenBank/DDBJ databases">
        <authorList>
            <person name="Varghese N."/>
            <person name="Submissions S."/>
        </authorList>
    </citation>
    <scope>NUCLEOTIDE SEQUENCE [LARGE SCALE GENOMIC DNA]</scope>
    <source>
        <strain evidence="4">DSM 17957</strain>
    </source>
</reference>
<accession>A0A1M6N4S8</accession>
<dbReference type="GO" id="GO:0016787">
    <property type="term" value="F:hydrolase activity"/>
    <property type="evidence" value="ECO:0007669"/>
    <property type="project" value="UniProtKB-KW"/>
</dbReference>
<keyword evidence="4" id="KW-1185">Reference proteome</keyword>
<dbReference type="EMBL" id="FQZV01000052">
    <property type="protein sequence ID" value="SHJ90729.1"/>
    <property type="molecule type" value="Genomic_DNA"/>
</dbReference>
<name>A0A1M6N4S8_9FIRM</name>
<dbReference type="Pfam" id="PF00795">
    <property type="entry name" value="CN_hydrolase"/>
    <property type="match status" value="1"/>
</dbReference>
<dbReference type="InterPro" id="IPR003010">
    <property type="entry name" value="C-N_Hydrolase"/>
</dbReference>
<evidence type="ECO:0000256" key="1">
    <source>
        <dbReference type="ARBA" id="ARBA00010613"/>
    </source>
</evidence>
<dbReference type="STRING" id="1121919.SAMN02745975_03196"/>